<feature type="region of interest" description="Disordered" evidence="1">
    <location>
        <begin position="145"/>
        <end position="185"/>
    </location>
</feature>
<feature type="compositionally biased region" description="Acidic residues" evidence="1">
    <location>
        <begin position="145"/>
        <end position="156"/>
    </location>
</feature>
<dbReference type="Proteomes" id="UP000799437">
    <property type="component" value="Unassembled WGS sequence"/>
</dbReference>
<proteinExistence type="predicted"/>
<protein>
    <submittedName>
        <fullName evidence="2">Uncharacterized protein</fullName>
    </submittedName>
</protein>
<feature type="region of interest" description="Disordered" evidence="1">
    <location>
        <begin position="66"/>
        <end position="112"/>
    </location>
</feature>
<dbReference type="EMBL" id="ML996567">
    <property type="protein sequence ID" value="KAF2760991.1"/>
    <property type="molecule type" value="Genomic_DNA"/>
</dbReference>
<reference evidence="2" key="1">
    <citation type="journal article" date="2020" name="Stud. Mycol.">
        <title>101 Dothideomycetes genomes: a test case for predicting lifestyles and emergence of pathogens.</title>
        <authorList>
            <person name="Haridas S."/>
            <person name="Albert R."/>
            <person name="Binder M."/>
            <person name="Bloem J."/>
            <person name="Labutti K."/>
            <person name="Salamov A."/>
            <person name="Andreopoulos B."/>
            <person name="Baker S."/>
            <person name="Barry K."/>
            <person name="Bills G."/>
            <person name="Bluhm B."/>
            <person name="Cannon C."/>
            <person name="Castanera R."/>
            <person name="Culley D."/>
            <person name="Daum C."/>
            <person name="Ezra D."/>
            <person name="Gonzalez J."/>
            <person name="Henrissat B."/>
            <person name="Kuo A."/>
            <person name="Liang C."/>
            <person name="Lipzen A."/>
            <person name="Lutzoni F."/>
            <person name="Magnuson J."/>
            <person name="Mondo S."/>
            <person name="Nolan M."/>
            <person name="Ohm R."/>
            <person name="Pangilinan J."/>
            <person name="Park H.-J."/>
            <person name="Ramirez L."/>
            <person name="Alfaro M."/>
            <person name="Sun H."/>
            <person name="Tritt A."/>
            <person name="Yoshinaga Y."/>
            <person name="Zwiers L.-H."/>
            <person name="Turgeon B."/>
            <person name="Goodwin S."/>
            <person name="Spatafora J."/>
            <person name="Crous P."/>
            <person name="Grigoriev I."/>
        </authorList>
    </citation>
    <scope>NUCLEOTIDE SEQUENCE</scope>
    <source>
        <strain evidence="2">CBS 121739</strain>
    </source>
</reference>
<gene>
    <name evidence="2" type="ORF">EJ05DRAFT_248854</name>
</gene>
<feature type="compositionally biased region" description="Polar residues" evidence="1">
    <location>
        <begin position="157"/>
        <end position="170"/>
    </location>
</feature>
<dbReference type="OrthoDB" id="3942453at2759"/>
<name>A0A6A6WIJ4_9PEZI</name>
<feature type="compositionally biased region" description="Low complexity" evidence="1">
    <location>
        <begin position="96"/>
        <end position="107"/>
    </location>
</feature>
<accession>A0A6A6WIJ4</accession>
<keyword evidence="3" id="KW-1185">Reference proteome</keyword>
<sequence>MCIAELNVASRDCQHRWYHLVRSCSDSTNLDNCTRKLGLEGWEIRCDFCPWCDGWNTDDGSYRIIGGGRTPSTASSHHLSRKPSTSLSSTRRESRSGSLSRTGSNNSITVMSHSVKNRAINARIDSYLNNRPERMQSIDSRLSEFMEEQDDDDDSPTESGSSNNGSQPTGSHAKPSSVFGKSLRKKTKMMGKGFFSFVK</sequence>
<dbReference type="AlphaFoldDB" id="A0A6A6WIJ4"/>
<dbReference type="RefSeq" id="XP_033603442.1">
    <property type="nucleotide sequence ID" value="XM_033740142.1"/>
</dbReference>
<organism evidence="2 3">
    <name type="scientific">Pseudovirgaria hyperparasitica</name>
    <dbReference type="NCBI Taxonomy" id="470096"/>
    <lineage>
        <taxon>Eukaryota</taxon>
        <taxon>Fungi</taxon>
        <taxon>Dikarya</taxon>
        <taxon>Ascomycota</taxon>
        <taxon>Pezizomycotina</taxon>
        <taxon>Dothideomycetes</taxon>
        <taxon>Dothideomycetes incertae sedis</taxon>
        <taxon>Acrospermales</taxon>
        <taxon>Acrospermaceae</taxon>
        <taxon>Pseudovirgaria</taxon>
    </lineage>
</organism>
<evidence type="ECO:0000313" key="3">
    <source>
        <dbReference type="Proteomes" id="UP000799437"/>
    </source>
</evidence>
<evidence type="ECO:0000313" key="2">
    <source>
        <dbReference type="EMBL" id="KAF2760991.1"/>
    </source>
</evidence>
<evidence type="ECO:0000256" key="1">
    <source>
        <dbReference type="SAM" id="MobiDB-lite"/>
    </source>
</evidence>
<dbReference type="GeneID" id="54481196"/>